<gene>
    <name evidence="3" type="ORF">DFR41_1011246</name>
</gene>
<dbReference type="Gene3D" id="1.25.40.10">
    <property type="entry name" value="Tetratricopeptide repeat domain"/>
    <property type="match status" value="3"/>
</dbReference>
<dbReference type="PANTHER" id="PTHR44809">
    <property type="match status" value="1"/>
</dbReference>
<feature type="domain" description="Methyltransferase type 11" evidence="2">
    <location>
        <begin position="311"/>
        <end position="404"/>
    </location>
</feature>
<feature type="repeat" description="TPR" evidence="1">
    <location>
        <begin position="74"/>
        <end position="107"/>
    </location>
</feature>
<evidence type="ECO:0000313" key="3">
    <source>
        <dbReference type="EMBL" id="RDI29490.1"/>
    </source>
</evidence>
<dbReference type="RefSeq" id="WP_170159318.1">
    <property type="nucleotide sequence ID" value="NZ_QQAV01000001.1"/>
</dbReference>
<keyword evidence="1" id="KW-0802">TPR repeat</keyword>
<dbReference type="EMBL" id="QQAV01000001">
    <property type="protein sequence ID" value="RDI29490.1"/>
    <property type="molecule type" value="Genomic_DNA"/>
</dbReference>
<dbReference type="InterPro" id="IPR019734">
    <property type="entry name" value="TPR_rpt"/>
</dbReference>
<dbReference type="SUPFAM" id="SSF53335">
    <property type="entry name" value="S-adenosyl-L-methionine-dependent methyltransferases"/>
    <property type="match status" value="1"/>
</dbReference>
<protein>
    <submittedName>
        <fullName evidence="3">Putative TPR repeat methyltransferase</fullName>
    </submittedName>
</protein>
<dbReference type="PROSITE" id="PS50005">
    <property type="entry name" value="TPR"/>
    <property type="match status" value="5"/>
</dbReference>
<keyword evidence="3" id="KW-0489">Methyltransferase</keyword>
<dbReference type="CDD" id="cd02440">
    <property type="entry name" value="AdoMet_MTases"/>
    <property type="match status" value="1"/>
</dbReference>
<evidence type="ECO:0000313" key="4">
    <source>
        <dbReference type="Proteomes" id="UP000255265"/>
    </source>
</evidence>
<organism evidence="3 4">
    <name type="scientific">Pseudacidovorax intermedius</name>
    <dbReference type="NCBI Taxonomy" id="433924"/>
    <lineage>
        <taxon>Bacteria</taxon>
        <taxon>Pseudomonadati</taxon>
        <taxon>Pseudomonadota</taxon>
        <taxon>Betaproteobacteria</taxon>
        <taxon>Burkholderiales</taxon>
        <taxon>Comamonadaceae</taxon>
        <taxon>Pseudacidovorax</taxon>
    </lineage>
</organism>
<reference evidence="3 4" key="1">
    <citation type="submission" date="2018-07" db="EMBL/GenBank/DDBJ databases">
        <title>Genomic Encyclopedia of Type Strains, Phase IV (KMG-IV): sequencing the most valuable type-strain genomes for metagenomic binning, comparative biology and taxonomic classification.</title>
        <authorList>
            <person name="Goeker M."/>
        </authorList>
    </citation>
    <scope>NUCLEOTIDE SEQUENCE [LARGE SCALE GENOMIC DNA]</scope>
    <source>
        <strain evidence="3 4">DSM 21352</strain>
    </source>
</reference>
<dbReference type="Gene3D" id="3.40.50.150">
    <property type="entry name" value="Vaccinia Virus protein VP39"/>
    <property type="match status" value="1"/>
</dbReference>
<dbReference type="InterPro" id="IPR029063">
    <property type="entry name" value="SAM-dependent_MTases_sf"/>
</dbReference>
<dbReference type="PROSITE" id="PS50293">
    <property type="entry name" value="TPR_REGION"/>
    <property type="match status" value="1"/>
</dbReference>
<dbReference type="PANTHER" id="PTHR44809:SF1">
    <property type="entry name" value="PROTEIN O-MANNOSYL-TRANSFERASE TMTC1"/>
    <property type="match status" value="1"/>
</dbReference>
<feature type="repeat" description="TPR" evidence="1">
    <location>
        <begin position="142"/>
        <end position="175"/>
    </location>
</feature>
<name>A0A370FPJ8_9BURK</name>
<dbReference type="Proteomes" id="UP000255265">
    <property type="component" value="Unassembled WGS sequence"/>
</dbReference>
<feature type="repeat" description="TPR" evidence="1">
    <location>
        <begin position="210"/>
        <end position="243"/>
    </location>
</feature>
<dbReference type="AlphaFoldDB" id="A0A370FPJ8"/>
<keyword evidence="3" id="KW-0808">Transferase</keyword>
<keyword evidence="4" id="KW-1185">Reference proteome</keyword>
<dbReference type="InterPro" id="IPR011990">
    <property type="entry name" value="TPR-like_helical_dom_sf"/>
</dbReference>
<sequence length="477" mass="51251">MNRRATPGAFAQRPPQRVKAAVAAAAAQATAGPPTLEVDPAQALRLAIGLHREGRLDAAERIYRALAGSGEGDANALHFLGMLLHQRGRSDEALALMRRSIAADPTVADWHSNLGNVLLERARLDEAAEAYEEALRLAPERSAFHNNLGVLRREQGRFPEAQQAYRRAIELAPGQSDAYANCGNLLLAMGQPEQALAMFFEALVRAPHHAKTKRLLGMAYFNLGRLEEAVAVYRAWLAEEPGNAEAAHHLAACSGEQVPERAADGYVEQVFDGFAGSFDAKLAMLHYRAPSLVSGQLAACVGAPRAALDILDAGCGTGLCGPLLAPFARTLEGVDLSAGMLARAEPRQVYHRLVKAELTAFLQQSEAASRDVIVSADTLCYFGRLSPVFEAAQTVLRPGGWLIFTLEAVDPDLHGPLPGDPSDGFILNPHGRYSHDGAAVRADLEAAGMEPVAFDSVHLRNENARPVQGWLVAARRR</sequence>
<dbReference type="Pfam" id="PF13432">
    <property type="entry name" value="TPR_16"/>
    <property type="match status" value="3"/>
</dbReference>
<evidence type="ECO:0000256" key="1">
    <source>
        <dbReference type="PROSITE-ProRule" id="PRU00339"/>
    </source>
</evidence>
<dbReference type="SUPFAM" id="SSF48452">
    <property type="entry name" value="TPR-like"/>
    <property type="match status" value="1"/>
</dbReference>
<feature type="repeat" description="TPR" evidence="1">
    <location>
        <begin position="176"/>
        <end position="209"/>
    </location>
</feature>
<dbReference type="InterPro" id="IPR052943">
    <property type="entry name" value="TMTC_O-mannosyl-trnsfr"/>
</dbReference>
<dbReference type="GO" id="GO:0032259">
    <property type="term" value="P:methylation"/>
    <property type="evidence" value="ECO:0007669"/>
    <property type="project" value="UniProtKB-KW"/>
</dbReference>
<feature type="repeat" description="TPR" evidence="1">
    <location>
        <begin position="108"/>
        <end position="141"/>
    </location>
</feature>
<comment type="caution">
    <text evidence="3">The sequence shown here is derived from an EMBL/GenBank/DDBJ whole genome shotgun (WGS) entry which is preliminary data.</text>
</comment>
<dbReference type="GO" id="GO:0008757">
    <property type="term" value="F:S-adenosylmethionine-dependent methyltransferase activity"/>
    <property type="evidence" value="ECO:0007669"/>
    <property type="project" value="InterPro"/>
</dbReference>
<dbReference type="SMART" id="SM00028">
    <property type="entry name" value="TPR"/>
    <property type="match status" value="5"/>
</dbReference>
<evidence type="ECO:0000259" key="2">
    <source>
        <dbReference type="Pfam" id="PF08241"/>
    </source>
</evidence>
<dbReference type="Pfam" id="PF08241">
    <property type="entry name" value="Methyltransf_11"/>
    <property type="match status" value="1"/>
</dbReference>
<proteinExistence type="predicted"/>
<dbReference type="InterPro" id="IPR013216">
    <property type="entry name" value="Methyltransf_11"/>
</dbReference>
<accession>A0A370FPJ8</accession>